<evidence type="ECO:0000313" key="1">
    <source>
        <dbReference type="EMBL" id="MDQ0351685.1"/>
    </source>
</evidence>
<dbReference type="EMBL" id="JAUSUP010000003">
    <property type="protein sequence ID" value="MDQ0351685.1"/>
    <property type="molecule type" value="Genomic_DNA"/>
</dbReference>
<proteinExistence type="predicted"/>
<keyword evidence="2" id="KW-1185">Reference proteome</keyword>
<name>A0ABU0DU65_9BACI</name>
<accession>A0ABU0DU65</accession>
<reference evidence="1 2" key="1">
    <citation type="submission" date="2023-07" db="EMBL/GenBank/DDBJ databases">
        <title>Genomic Encyclopedia of Type Strains, Phase IV (KMG-IV): sequencing the most valuable type-strain genomes for metagenomic binning, comparative biology and taxonomic classification.</title>
        <authorList>
            <person name="Goeker M."/>
        </authorList>
    </citation>
    <scope>NUCLEOTIDE SEQUENCE [LARGE SCALE GENOMIC DNA]</scope>
    <source>
        <strain evidence="1 2">DSM 15448</strain>
    </source>
</reference>
<gene>
    <name evidence="1" type="ORF">J2R98_001502</name>
</gene>
<protein>
    <submittedName>
        <fullName evidence="1">Uncharacterized protein</fullName>
    </submittedName>
</protein>
<evidence type="ECO:0000313" key="2">
    <source>
        <dbReference type="Proteomes" id="UP001236723"/>
    </source>
</evidence>
<sequence>MCDGIAREFISVRKDLLALGKIYQRSEKYIGAHDNLSALGRIYRRTQEIISAQQKYRRWH</sequence>
<dbReference type="RefSeq" id="WP_307067616.1">
    <property type="nucleotide sequence ID" value="NZ_JAUSUP010000003.1"/>
</dbReference>
<dbReference type="Proteomes" id="UP001236723">
    <property type="component" value="Unassembled WGS sequence"/>
</dbReference>
<comment type="caution">
    <text evidence="1">The sequence shown here is derived from an EMBL/GenBank/DDBJ whole genome shotgun (WGS) entry which is preliminary data.</text>
</comment>
<organism evidence="1 2">
    <name type="scientific">Alkalibacillus filiformis</name>
    <dbReference type="NCBI Taxonomy" id="200990"/>
    <lineage>
        <taxon>Bacteria</taxon>
        <taxon>Bacillati</taxon>
        <taxon>Bacillota</taxon>
        <taxon>Bacilli</taxon>
        <taxon>Bacillales</taxon>
        <taxon>Bacillaceae</taxon>
        <taxon>Alkalibacillus</taxon>
    </lineage>
</organism>